<evidence type="ECO:0000259" key="14">
    <source>
        <dbReference type="PROSITE" id="PS50111"/>
    </source>
</evidence>
<comment type="caution">
    <text evidence="17">The sequence shown here is derived from an EMBL/GenBank/DDBJ whole genome shotgun (WGS) entry which is preliminary data.</text>
</comment>
<name>A0ABU1G1Z2_9GAMM</name>
<dbReference type="Pfam" id="PF00672">
    <property type="entry name" value="HAMP"/>
    <property type="match status" value="1"/>
</dbReference>
<evidence type="ECO:0000256" key="10">
    <source>
        <dbReference type="ARBA" id="ARBA00029447"/>
    </source>
</evidence>
<proteinExistence type="inferred from homology"/>
<feature type="domain" description="Methyl-accepting transducer" evidence="14">
    <location>
        <begin position="428"/>
        <end position="657"/>
    </location>
</feature>
<evidence type="ECO:0000256" key="5">
    <source>
        <dbReference type="ARBA" id="ARBA00022519"/>
    </source>
</evidence>
<dbReference type="NCBIfam" id="TIGR00229">
    <property type="entry name" value="sensory_box"/>
    <property type="match status" value="1"/>
</dbReference>
<evidence type="ECO:0000256" key="12">
    <source>
        <dbReference type="SAM" id="MobiDB-lite"/>
    </source>
</evidence>
<feature type="region of interest" description="Disordered" evidence="12">
    <location>
        <begin position="677"/>
        <end position="731"/>
    </location>
</feature>
<gene>
    <name evidence="17" type="ORF">QC818_08920</name>
</gene>
<feature type="transmembrane region" description="Helical" evidence="13">
    <location>
        <begin position="169"/>
        <end position="194"/>
    </location>
</feature>
<dbReference type="PANTHER" id="PTHR43531:SF14">
    <property type="entry name" value="METHYL-ACCEPTING CHEMOTAXIS PROTEIN I-RELATED"/>
    <property type="match status" value="1"/>
</dbReference>
<dbReference type="EMBL" id="JARWAK010000006">
    <property type="protein sequence ID" value="MDR5866904.1"/>
    <property type="molecule type" value="Genomic_DNA"/>
</dbReference>
<dbReference type="SUPFAM" id="SSF55785">
    <property type="entry name" value="PYP-like sensor domain (PAS domain)"/>
    <property type="match status" value="1"/>
</dbReference>
<organism evidence="17 18">
    <name type="scientific">Halomonas koreensis</name>
    <dbReference type="NCBI Taxonomy" id="245385"/>
    <lineage>
        <taxon>Bacteria</taxon>
        <taxon>Pseudomonadati</taxon>
        <taxon>Pseudomonadota</taxon>
        <taxon>Gammaproteobacteria</taxon>
        <taxon>Oceanospirillales</taxon>
        <taxon>Halomonadaceae</taxon>
        <taxon>Halomonas</taxon>
    </lineage>
</organism>
<dbReference type="PROSITE" id="PS50111">
    <property type="entry name" value="CHEMOTAXIS_TRANSDUC_2"/>
    <property type="match status" value="1"/>
</dbReference>
<keyword evidence="6 13" id="KW-0812">Transmembrane</keyword>
<reference evidence="17 18" key="1">
    <citation type="submission" date="2023-04" db="EMBL/GenBank/DDBJ databases">
        <title>A long-awaited taxogenomic arrangement of the family Halomonadaceae.</title>
        <authorList>
            <person name="De La Haba R."/>
            <person name="Chuvochina M."/>
            <person name="Wittouck S."/>
            <person name="Arahal D.R."/>
            <person name="Sanchez-Porro C."/>
            <person name="Hugenholtz P."/>
            <person name="Ventosa A."/>
        </authorList>
    </citation>
    <scope>NUCLEOTIDE SEQUENCE [LARGE SCALE GENOMIC DNA]</scope>
    <source>
        <strain evidence="17 18">DSM 23530</strain>
    </source>
</reference>
<evidence type="ECO:0000256" key="2">
    <source>
        <dbReference type="ARBA" id="ARBA00022475"/>
    </source>
</evidence>
<dbReference type="Pfam" id="PF00015">
    <property type="entry name" value="MCPsignal"/>
    <property type="match status" value="1"/>
</dbReference>
<dbReference type="CDD" id="cd11386">
    <property type="entry name" value="MCP_signal"/>
    <property type="match status" value="1"/>
</dbReference>
<dbReference type="SMART" id="SM00091">
    <property type="entry name" value="PAS"/>
    <property type="match status" value="1"/>
</dbReference>
<evidence type="ECO:0000256" key="9">
    <source>
        <dbReference type="ARBA" id="ARBA00023224"/>
    </source>
</evidence>
<dbReference type="InterPro" id="IPR051310">
    <property type="entry name" value="MCP_chemotaxis"/>
</dbReference>
<dbReference type="CDD" id="cd00130">
    <property type="entry name" value="PAS"/>
    <property type="match status" value="1"/>
</dbReference>
<feature type="region of interest" description="Disordered" evidence="12">
    <location>
        <begin position="443"/>
        <end position="468"/>
    </location>
</feature>
<dbReference type="InterPro" id="IPR003122">
    <property type="entry name" value="Tar_rcpt_lig-bd"/>
</dbReference>
<dbReference type="InterPro" id="IPR013655">
    <property type="entry name" value="PAS_fold_3"/>
</dbReference>
<dbReference type="InterPro" id="IPR035965">
    <property type="entry name" value="PAS-like_dom_sf"/>
</dbReference>
<dbReference type="SMART" id="SM00304">
    <property type="entry name" value="HAMP"/>
    <property type="match status" value="1"/>
</dbReference>
<evidence type="ECO:0000256" key="4">
    <source>
        <dbReference type="ARBA" id="ARBA00022500"/>
    </source>
</evidence>
<keyword evidence="18" id="KW-1185">Reference proteome</keyword>
<evidence type="ECO:0000313" key="18">
    <source>
        <dbReference type="Proteomes" id="UP001264519"/>
    </source>
</evidence>
<dbReference type="InterPro" id="IPR004089">
    <property type="entry name" value="MCPsignal_dom"/>
</dbReference>
<dbReference type="Gene3D" id="1.10.287.950">
    <property type="entry name" value="Methyl-accepting chemotaxis protein"/>
    <property type="match status" value="1"/>
</dbReference>
<feature type="domain" description="PAS" evidence="15">
    <location>
        <begin position="25"/>
        <end position="50"/>
    </location>
</feature>
<dbReference type="InterPro" id="IPR004090">
    <property type="entry name" value="Chemotax_Me-accpt_rcpt"/>
</dbReference>
<evidence type="ECO:0000313" key="17">
    <source>
        <dbReference type="EMBL" id="MDR5866904.1"/>
    </source>
</evidence>
<comment type="subcellular location">
    <subcellularLocation>
        <location evidence="1">Cell inner membrane</location>
        <topology evidence="1">Multi-pass membrane protein</topology>
    </subcellularLocation>
</comment>
<dbReference type="PROSITE" id="PS50112">
    <property type="entry name" value="PAS"/>
    <property type="match status" value="1"/>
</dbReference>
<dbReference type="SUPFAM" id="SSF58104">
    <property type="entry name" value="Methyl-accepting chemotaxis protein (MCP) signaling domain"/>
    <property type="match status" value="1"/>
</dbReference>
<feature type="compositionally biased region" description="Basic and acidic residues" evidence="12">
    <location>
        <begin position="684"/>
        <end position="704"/>
    </location>
</feature>
<evidence type="ECO:0000256" key="7">
    <source>
        <dbReference type="ARBA" id="ARBA00022989"/>
    </source>
</evidence>
<evidence type="ECO:0000259" key="15">
    <source>
        <dbReference type="PROSITE" id="PS50112"/>
    </source>
</evidence>
<dbReference type="InterPro" id="IPR000014">
    <property type="entry name" value="PAS"/>
</dbReference>
<dbReference type="PANTHER" id="PTHR43531">
    <property type="entry name" value="PROTEIN ICFG"/>
    <property type="match status" value="1"/>
</dbReference>
<keyword evidence="3" id="KW-0488">Methylation</keyword>
<keyword evidence="7 13" id="KW-1133">Transmembrane helix</keyword>
<keyword evidence="2" id="KW-1003">Cell membrane</keyword>
<evidence type="ECO:0000256" key="1">
    <source>
        <dbReference type="ARBA" id="ARBA00004429"/>
    </source>
</evidence>
<dbReference type="SMART" id="SM00283">
    <property type="entry name" value="MA"/>
    <property type="match status" value="1"/>
</dbReference>
<evidence type="ECO:0000259" key="16">
    <source>
        <dbReference type="PROSITE" id="PS50885"/>
    </source>
</evidence>
<accession>A0ABU1G1Z2</accession>
<keyword evidence="5" id="KW-0997">Cell inner membrane</keyword>
<feature type="compositionally biased region" description="Low complexity" evidence="12">
    <location>
        <begin position="452"/>
        <end position="463"/>
    </location>
</feature>
<evidence type="ECO:0000256" key="6">
    <source>
        <dbReference type="ARBA" id="ARBA00022692"/>
    </source>
</evidence>
<evidence type="ECO:0000256" key="13">
    <source>
        <dbReference type="SAM" id="Phobius"/>
    </source>
</evidence>
<protein>
    <submittedName>
        <fullName evidence="17">Methyl-accepting chemotaxis protein</fullName>
    </submittedName>
</protein>
<feature type="domain" description="HAMP" evidence="16">
    <location>
        <begin position="371"/>
        <end position="423"/>
    </location>
</feature>
<dbReference type="CDD" id="cd06225">
    <property type="entry name" value="HAMP"/>
    <property type="match status" value="1"/>
</dbReference>
<dbReference type="RefSeq" id="WP_309652502.1">
    <property type="nucleotide sequence ID" value="NZ_JARWAK010000006.1"/>
</dbReference>
<keyword evidence="8 13" id="KW-0472">Membrane</keyword>
<dbReference type="Proteomes" id="UP001264519">
    <property type="component" value="Unassembled WGS sequence"/>
</dbReference>
<keyword evidence="9 11" id="KW-0807">Transducer</keyword>
<dbReference type="PRINTS" id="PR00260">
    <property type="entry name" value="CHEMTRNSDUCR"/>
</dbReference>
<dbReference type="Pfam" id="PF08447">
    <property type="entry name" value="PAS_3"/>
    <property type="match status" value="1"/>
</dbReference>
<evidence type="ECO:0000256" key="11">
    <source>
        <dbReference type="PROSITE-ProRule" id="PRU00284"/>
    </source>
</evidence>
<evidence type="ECO:0000256" key="8">
    <source>
        <dbReference type="ARBA" id="ARBA00023136"/>
    </source>
</evidence>
<dbReference type="PROSITE" id="PS50885">
    <property type="entry name" value="HAMP"/>
    <property type="match status" value="1"/>
</dbReference>
<dbReference type="Pfam" id="PF02203">
    <property type="entry name" value="TarH"/>
    <property type="match status" value="1"/>
</dbReference>
<sequence>MRNNQPVTQREYALGDDDFLISRTDLKGRITYANPAFVEVSGFSREELIGAPHNLVRHPDMPPAAFQDLWDTLAAGDTWQGLVKNRRKDGDHYWVDASVSPIIEDGEVVGHASMRTKPERADVELAEAVYARMREGGKSGYTLNRGRLERRGLAGRLGRLNLRSMRAKVVAMVLMAGVLLAMAGGLGLFGLGAAGERLQALNRDGLQDVARLQQIDQVVTRSHQALTSREPFELINQREEVVATLEEADARLETLWSAYSDRELNRGDNADAFGERLVDYRRDGLDRALSLMNAEDNFKVFSELPPHAKQMRDWGGELSASVNDLIAAKQEAAGALADQARQAQRRMTLALAGMLGAGLLILAGLGTLLLRALVRPLHAAERFTLQIASGNLGASAPPRRRDEVGRMLGALELMRKSLGSIVGDVSRGAERVAPAARDIATGNEELASRTEQQAASLQQTASSMEEMTTTVQHNSDNARQASGLASDNATQTAETGELMQQLVGTMGEITDGSKQMTEIIDTIDSIAFQTNILALNASVEAARAGEHGRGFAVVAEEVRNLASRSASAAQEIKALIDGSARQIEGGAELVKRAEASLAEVLEASTRVNDIMGEITSASEEQSNGIGQINQAVVEMDQVTQQNAARVQASARAAAELDQQAGELAGAVAAFRLRGAGMERAPSPAERRAARAERSLPAADDRAEGDQAEAQAGVPQRRAPAASSAAEEWEEF</sequence>
<feature type="transmembrane region" description="Helical" evidence="13">
    <location>
        <begin position="349"/>
        <end position="374"/>
    </location>
</feature>
<evidence type="ECO:0000256" key="3">
    <source>
        <dbReference type="ARBA" id="ARBA00022481"/>
    </source>
</evidence>
<dbReference type="InterPro" id="IPR003660">
    <property type="entry name" value="HAMP_dom"/>
</dbReference>
<comment type="similarity">
    <text evidence="10">Belongs to the methyl-accepting chemotaxis (MCP) protein family.</text>
</comment>
<keyword evidence="4" id="KW-0145">Chemotaxis</keyword>
<dbReference type="Gene3D" id="3.30.450.20">
    <property type="entry name" value="PAS domain"/>
    <property type="match status" value="1"/>
</dbReference>